<organism evidence="1 2">
    <name type="scientific">Parageobacillus caldoxylosilyticus NBRC 107762</name>
    <dbReference type="NCBI Taxonomy" id="1220594"/>
    <lineage>
        <taxon>Bacteria</taxon>
        <taxon>Bacillati</taxon>
        <taxon>Bacillota</taxon>
        <taxon>Bacilli</taxon>
        <taxon>Bacillales</taxon>
        <taxon>Anoxybacillaceae</taxon>
        <taxon>Saccharococcus</taxon>
    </lineage>
</organism>
<evidence type="ECO:0008006" key="3">
    <source>
        <dbReference type="Google" id="ProtNLM"/>
    </source>
</evidence>
<sequence length="220" mass="24255">MQEWYMPMQRNKLMAQTITVTGRGTVTAKPDTVIITLGVRTEHANVQEALAENAKRANAVIHALKAIGVSDEDIDTASFSIYPKYNYSNGTNTLTGYEVEHIFDIIVKDTKKVGNIYDTTVTSGANIARHIQFRLANEQPYYQQALMLAVKNAKEKAIVIARTLGLPMQDIPLQIKEESRAASFPPAPYSMTTLAESSTAPPIQTQDITITATVQAVFSY</sequence>
<gene>
    <name evidence="1" type="ORF">GCA01S_047_00180</name>
</gene>
<dbReference type="InterPro" id="IPR007497">
    <property type="entry name" value="SIMPL/DUF541"/>
</dbReference>
<dbReference type="PANTHER" id="PTHR34387:SF1">
    <property type="entry name" value="PERIPLASMIC IMMUNOGENIC PROTEIN"/>
    <property type="match status" value="1"/>
</dbReference>
<dbReference type="Proteomes" id="UP000023561">
    <property type="component" value="Unassembled WGS sequence"/>
</dbReference>
<comment type="caution">
    <text evidence="1">The sequence shown here is derived from an EMBL/GenBank/DDBJ whole genome shotgun (WGS) entry which is preliminary data.</text>
</comment>
<dbReference type="InterPro" id="IPR052022">
    <property type="entry name" value="26kDa_periplasmic_antigen"/>
</dbReference>
<dbReference type="RefSeq" id="WP_042410453.1">
    <property type="nucleotide sequence ID" value="NZ_BAWO01000047.1"/>
</dbReference>
<evidence type="ECO:0000313" key="1">
    <source>
        <dbReference type="EMBL" id="GAJ40595.1"/>
    </source>
</evidence>
<accession>A0A023DH39</accession>
<dbReference type="Pfam" id="PF04402">
    <property type="entry name" value="SIMPL"/>
    <property type="match status" value="1"/>
</dbReference>
<protein>
    <recommendedName>
        <fullName evidence="3">SIMPL domain-containing protein</fullName>
    </recommendedName>
</protein>
<dbReference type="EMBL" id="BAWO01000047">
    <property type="protein sequence ID" value="GAJ40595.1"/>
    <property type="molecule type" value="Genomic_DNA"/>
</dbReference>
<keyword evidence="2" id="KW-1185">Reference proteome</keyword>
<dbReference type="PANTHER" id="PTHR34387">
    <property type="entry name" value="SLR1258 PROTEIN"/>
    <property type="match status" value="1"/>
</dbReference>
<reference evidence="1 2" key="1">
    <citation type="submission" date="2014-04" db="EMBL/GenBank/DDBJ databases">
        <title>Whole genome shotgun sequence of Geobacillus caldoxylosilyticus NBRC 107762.</title>
        <authorList>
            <person name="Hosoyama A."/>
            <person name="Hosoyama Y."/>
            <person name="Katano-Makiyama Y."/>
            <person name="Tsuchikane K."/>
            <person name="Ohji S."/>
            <person name="Ichikawa N."/>
            <person name="Yamazoe A."/>
            <person name="Fujita N."/>
        </authorList>
    </citation>
    <scope>NUCLEOTIDE SEQUENCE [LARGE SCALE GENOMIC DNA]</scope>
    <source>
        <strain evidence="1 2">NBRC 107762</strain>
    </source>
</reference>
<dbReference type="Gene3D" id="3.30.70.2970">
    <property type="entry name" value="Protein of unknown function (DUF541), domain 2"/>
    <property type="match status" value="1"/>
</dbReference>
<evidence type="ECO:0000313" key="2">
    <source>
        <dbReference type="Proteomes" id="UP000023561"/>
    </source>
</evidence>
<dbReference type="OrthoDB" id="9785192at2"/>
<name>A0A023DH39_9BACL</name>
<dbReference type="AlphaFoldDB" id="A0A023DH39"/>
<dbReference type="GO" id="GO:0006974">
    <property type="term" value="P:DNA damage response"/>
    <property type="evidence" value="ECO:0007669"/>
    <property type="project" value="TreeGrafter"/>
</dbReference>
<dbReference type="Gene3D" id="3.30.110.170">
    <property type="entry name" value="Protein of unknown function (DUF541), domain 1"/>
    <property type="match status" value="1"/>
</dbReference>
<proteinExistence type="predicted"/>